<sequence length="94" mass="10637">MFNIYKCQALYAFGIVLPAAVAGYSAWQHFHQPEPVTPQQRVNPNPVDTDGRFSVTLRCRQAAYVRYSSCLRLVLRTISAPLAYSFKADTLLKK</sequence>
<protein>
    <recommendedName>
        <fullName evidence="4">Secreted protein</fullName>
    </recommendedName>
</protein>
<keyword evidence="1" id="KW-0732">Signal</keyword>
<evidence type="ECO:0000313" key="2">
    <source>
        <dbReference type="EMBL" id="QDR80467.1"/>
    </source>
</evidence>
<evidence type="ECO:0000256" key="1">
    <source>
        <dbReference type="SAM" id="SignalP"/>
    </source>
</evidence>
<dbReference type="RefSeq" id="WP_144350071.1">
    <property type="nucleotide sequence ID" value="NZ_CP036259.1"/>
</dbReference>
<feature type="signal peptide" evidence="1">
    <location>
        <begin position="1"/>
        <end position="22"/>
    </location>
</feature>
<reference evidence="2 3" key="1">
    <citation type="submission" date="2019-02" db="EMBL/GenBank/DDBJ databases">
        <title>Closed genome of Sporomusa termitida DSM 4440.</title>
        <authorList>
            <person name="Poehlein A."/>
            <person name="Daniel R."/>
        </authorList>
    </citation>
    <scope>NUCLEOTIDE SEQUENCE [LARGE SCALE GENOMIC DNA]</scope>
    <source>
        <strain evidence="2 3">DSM 4440</strain>
    </source>
</reference>
<proteinExistence type="predicted"/>
<organism evidence="2 3">
    <name type="scientific">Sporomusa termitida</name>
    <dbReference type="NCBI Taxonomy" id="2377"/>
    <lineage>
        <taxon>Bacteria</taxon>
        <taxon>Bacillati</taxon>
        <taxon>Bacillota</taxon>
        <taxon>Negativicutes</taxon>
        <taxon>Selenomonadales</taxon>
        <taxon>Sporomusaceae</taxon>
        <taxon>Sporomusa</taxon>
    </lineage>
</organism>
<evidence type="ECO:0000313" key="3">
    <source>
        <dbReference type="Proteomes" id="UP000320776"/>
    </source>
</evidence>
<dbReference type="AlphaFoldDB" id="A0A517DSZ6"/>
<gene>
    <name evidence="2" type="ORF">SPTER_17940</name>
</gene>
<evidence type="ECO:0008006" key="4">
    <source>
        <dbReference type="Google" id="ProtNLM"/>
    </source>
</evidence>
<accession>A0A517DSZ6</accession>
<dbReference type="EMBL" id="CP036259">
    <property type="protein sequence ID" value="QDR80467.1"/>
    <property type="molecule type" value="Genomic_DNA"/>
</dbReference>
<dbReference type="KEGG" id="sted:SPTER_17940"/>
<dbReference type="Proteomes" id="UP000320776">
    <property type="component" value="Chromosome"/>
</dbReference>
<feature type="chain" id="PRO_5039670988" description="Secreted protein" evidence="1">
    <location>
        <begin position="23"/>
        <end position="94"/>
    </location>
</feature>
<keyword evidence="3" id="KW-1185">Reference proteome</keyword>
<name>A0A517DSZ6_9FIRM</name>